<dbReference type="AlphaFoldDB" id="A0A1I7DGJ3"/>
<organism evidence="1 2">
    <name type="scientific">Kosakonia arachidis</name>
    <dbReference type="NCBI Taxonomy" id="551989"/>
    <lineage>
        <taxon>Bacteria</taxon>
        <taxon>Pseudomonadati</taxon>
        <taxon>Pseudomonadota</taxon>
        <taxon>Gammaproteobacteria</taxon>
        <taxon>Enterobacterales</taxon>
        <taxon>Enterobacteriaceae</taxon>
        <taxon>Kosakonia</taxon>
    </lineage>
</organism>
<evidence type="ECO:0000313" key="2">
    <source>
        <dbReference type="Proteomes" id="UP000199187"/>
    </source>
</evidence>
<dbReference type="EMBL" id="FPAU01000005">
    <property type="protein sequence ID" value="SFU10715.1"/>
    <property type="molecule type" value="Genomic_DNA"/>
</dbReference>
<name>A0A1I7DGJ3_9ENTR</name>
<evidence type="ECO:0000313" key="1">
    <source>
        <dbReference type="EMBL" id="SFU10715.1"/>
    </source>
</evidence>
<keyword evidence="2" id="KW-1185">Reference proteome</keyword>
<sequence>MSNKIHGSLFLAILSALTASELQGDIERTITWFLNRLRIGTAGLETVQ</sequence>
<accession>A0A1I7DGJ3</accession>
<reference evidence="2" key="1">
    <citation type="submission" date="2016-10" db="EMBL/GenBank/DDBJ databases">
        <authorList>
            <person name="Varghese N."/>
            <person name="Submissions S."/>
        </authorList>
    </citation>
    <scope>NUCLEOTIDE SEQUENCE [LARGE SCALE GENOMIC DNA]</scope>
    <source>
        <strain evidence="2">Ah-143</strain>
    </source>
</reference>
<dbReference type="RefSeq" id="WP_244316534.1">
    <property type="nucleotide sequence ID" value="NZ_CP045300.1"/>
</dbReference>
<dbReference type="Proteomes" id="UP000199187">
    <property type="component" value="Unassembled WGS sequence"/>
</dbReference>
<proteinExistence type="predicted"/>
<gene>
    <name evidence="1" type="ORF">SAMN05192562_10539</name>
</gene>
<protein>
    <submittedName>
        <fullName evidence="1">Uncharacterized protein</fullName>
    </submittedName>
</protein>